<evidence type="ECO:0000313" key="2">
    <source>
        <dbReference type="EMBL" id="QQT99815.1"/>
    </source>
</evidence>
<gene>
    <name evidence="2" type="ORF">I6I88_16885</name>
</gene>
<accession>A0A9Q6Z4D6</accession>
<evidence type="ECO:0000313" key="3">
    <source>
        <dbReference type="Proteomes" id="UP000596202"/>
    </source>
</evidence>
<proteinExistence type="predicted"/>
<evidence type="ECO:0008006" key="4">
    <source>
        <dbReference type="Google" id="ProtNLM"/>
    </source>
</evidence>
<sequence>MFRRIKFMLLAVVLGTGISSCSSDDSASVVVPEGKEYLVTVTVTEDASINKIMGVVYDGKNVKNDVIDDLKETAWSKVYHKTEQQKISFTAQGLGGSKESKMEIKVTLDGEMVGEAFALGESLNATVVIHEDKKEKK</sequence>
<keyword evidence="1" id="KW-0732">Signal</keyword>
<name>A0A9Q6Z4D6_MYROD</name>
<feature type="signal peptide" evidence="1">
    <location>
        <begin position="1"/>
        <end position="23"/>
    </location>
</feature>
<reference evidence="2 3" key="1">
    <citation type="submission" date="2021-01" db="EMBL/GenBank/DDBJ databases">
        <title>FDA dAtabase for Regulatory Grade micrObial Sequences (FDA-ARGOS): Supporting development and validation of Infectious Disease Dx tests.</title>
        <authorList>
            <person name="Sproer C."/>
            <person name="Gronow S."/>
            <person name="Severitt S."/>
            <person name="Schroder I."/>
            <person name="Tallon L."/>
            <person name="Sadzewicz L."/>
            <person name="Zhao X."/>
            <person name="Boylan J."/>
            <person name="Ott S."/>
            <person name="Bowen H."/>
            <person name="Vavikolanu K."/>
            <person name="Mehta A."/>
            <person name="Aluvathingal J."/>
            <person name="Nadendla S."/>
            <person name="Lowell S."/>
            <person name="Myers T."/>
            <person name="Yan Y."/>
            <person name="Sichtig H."/>
        </authorList>
    </citation>
    <scope>NUCLEOTIDE SEQUENCE [LARGE SCALE GENOMIC DNA]</scope>
    <source>
        <strain evidence="2 3">FDAARGOS_1131</strain>
    </source>
</reference>
<dbReference type="PROSITE" id="PS51257">
    <property type="entry name" value="PROKAR_LIPOPROTEIN"/>
    <property type="match status" value="1"/>
</dbReference>
<dbReference type="Proteomes" id="UP000596202">
    <property type="component" value="Chromosome"/>
</dbReference>
<organism evidence="2 3">
    <name type="scientific">Myroides odoratus</name>
    <name type="common">Flavobacterium odoratum</name>
    <dbReference type="NCBI Taxonomy" id="256"/>
    <lineage>
        <taxon>Bacteria</taxon>
        <taxon>Pseudomonadati</taxon>
        <taxon>Bacteroidota</taxon>
        <taxon>Flavobacteriia</taxon>
        <taxon>Flavobacteriales</taxon>
        <taxon>Flavobacteriaceae</taxon>
        <taxon>Myroides</taxon>
    </lineage>
</organism>
<dbReference type="EMBL" id="CP068108">
    <property type="protein sequence ID" value="QQT99815.1"/>
    <property type="molecule type" value="Genomic_DNA"/>
</dbReference>
<protein>
    <recommendedName>
        <fullName evidence="4">DUF4625 domain-containing protein</fullName>
    </recommendedName>
</protein>
<dbReference type="RefSeq" id="WP_002988293.1">
    <property type="nucleotide sequence ID" value="NZ_CP068108.1"/>
</dbReference>
<evidence type="ECO:0000256" key="1">
    <source>
        <dbReference type="SAM" id="SignalP"/>
    </source>
</evidence>
<dbReference type="GeneID" id="93529359"/>
<feature type="chain" id="PRO_5040347339" description="DUF4625 domain-containing protein" evidence="1">
    <location>
        <begin position="24"/>
        <end position="137"/>
    </location>
</feature>
<dbReference type="OrthoDB" id="9925645at2"/>
<dbReference type="AlphaFoldDB" id="A0A9Q6Z4D6"/>